<dbReference type="Pfam" id="PF09789">
    <property type="entry name" value="CC149"/>
    <property type="match status" value="1"/>
</dbReference>
<name>A0ABY7FLR9_MYAAR</name>
<feature type="compositionally biased region" description="Polar residues" evidence="4">
    <location>
        <begin position="603"/>
        <end position="617"/>
    </location>
</feature>
<dbReference type="EMBL" id="CP111023">
    <property type="protein sequence ID" value="WAR22289.1"/>
    <property type="molecule type" value="Genomic_DNA"/>
</dbReference>
<evidence type="ECO:0000256" key="4">
    <source>
        <dbReference type="SAM" id="MobiDB-lite"/>
    </source>
</evidence>
<reference evidence="5" key="1">
    <citation type="submission" date="2022-11" db="EMBL/GenBank/DDBJ databases">
        <title>Centuries of genome instability and evolution in soft-shell clam transmissible cancer (bioRxiv).</title>
        <authorList>
            <person name="Hart S.F.M."/>
            <person name="Yonemitsu M.A."/>
            <person name="Giersch R.M."/>
            <person name="Beal B.F."/>
            <person name="Arriagada G."/>
            <person name="Davis B.W."/>
            <person name="Ostrander E.A."/>
            <person name="Goff S.P."/>
            <person name="Metzger M.J."/>
        </authorList>
    </citation>
    <scope>NUCLEOTIDE SEQUENCE</scope>
    <source>
        <strain evidence="5">MELC-2E11</strain>
        <tissue evidence="5">Siphon/mantle</tissue>
    </source>
</reference>
<keyword evidence="6" id="KW-1185">Reference proteome</keyword>
<feature type="region of interest" description="Disordered" evidence="4">
    <location>
        <begin position="383"/>
        <end position="480"/>
    </location>
</feature>
<keyword evidence="2 3" id="KW-0175">Coiled coil</keyword>
<evidence type="ECO:0000256" key="2">
    <source>
        <dbReference type="ARBA" id="ARBA00023054"/>
    </source>
</evidence>
<feature type="compositionally biased region" description="Basic and acidic residues" evidence="4">
    <location>
        <begin position="383"/>
        <end position="402"/>
    </location>
</feature>
<accession>A0ABY7FLR9</accession>
<evidence type="ECO:0000313" key="6">
    <source>
        <dbReference type="Proteomes" id="UP001164746"/>
    </source>
</evidence>
<feature type="region of interest" description="Disordered" evidence="4">
    <location>
        <begin position="603"/>
        <end position="679"/>
    </location>
</feature>
<dbReference type="PANTHER" id="PTHR21682:SF2">
    <property type="entry name" value="COILED-COIL DOMAIN-CONTAINING PROTEIN 149"/>
    <property type="match status" value="1"/>
</dbReference>
<feature type="compositionally biased region" description="Polar residues" evidence="4">
    <location>
        <begin position="442"/>
        <end position="457"/>
    </location>
</feature>
<proteinExistence type="inferred from homology"/>
<evidence type="ECO:0000256" key="1">
    <source>
        <dbReference type="ARBA" id="ARBA00005872"/>
    </source>
</evidence>
<protein>
    <submittedName>
        <fullName evidence="5">CC149-like protein</fullName>
    </submittedName>
</protein>
<organism evidence="5 6">
    <name type="scientific">Mya arenaria</name>
    <name type="common">Soft-shell clam</name>
    <dbReference type="NCBI Taxonomy" id="6604"/>
    <lineage>
        <taxon>Eukaryota</taxon>
        <taxon>Metazoa</taxon>
        <taxon>Spiralia</taxon>
        <taxon>Lophotrochozoa</taxon>
        <taxon>Mollusca</taxon>
        <taxon>Bivalvia</taxon>
        <taxon>Autobranchia</taxon>
        <taxon>Heteroconchia</taxon>
        <taxon>Euheterodonta</taxon>
        <taxon>Imparidentia</taxon>
        <taxon>Neoheterodontei</taxon>
        <taxon>Myida</taxon>
        <taxon>Myoidea</taxon>
        <taxon>Myidae</taxon>
        <taxon>Mya</taxon>
    </lineage>
</organism>
<evidence type="ECO:0000313" key="5">
    <source>
        <dbReference type="EMBL" id="WAR22289.1"/>
    </source>
</evidence>
<sequence>MSRKRGEYAAVKISDEEYNRLEAKLEAVKNEFSACRRKLESKCEALLILSQELDGCRSERDQYKLMAEQLRERYQSLKKGLTKQPLQSSSDTAISKCYTDTQSQNLARLLYESQENRKSLKFEVDDLKQKLIDAQGDIRLLREQIARQRVGTTDEGMNTRIFPAHEREQLVQKLESSNEKYVQLERDLQTVLDEKEELVTARDVYRNKYERLNTELTYILKGDENRLLDIDALIMENKYLQERQHQMEDEKTMAMQTVSKYKSLLEKKKTKSSLKFGTSRGGGMIISQKQVQEVLESRSSVVPSVKALTDLQALAGALLDSVNDKNLALSHQRKTNKILGNRVAELDKKIKTLECAGLWSIPGGSMGSLERLRQDLADFKTEIIPHSDSDSDRLSTSDRDSELETVTPLDSTLTSPLTSPVHARHMSGPREHSDLDLLPTKDTCNTLTNGQETQSVSDCVDIPSLPRPPDKQRPKQSVAAGLGEKHDMINTPSHNTPSQHMPLHDSLHMGQGDGMFMENGGDSFSASYSEVQVYADDHNIEDNANDPDCDVNDQNGDEEFDAKETLRETESDNLEHFYDNDEEDSETVGLLLEKVAKKMCNISHNPTNRDTSVQHLRSQGGLEERHDGYTGNVRARNASGDSMGGSMEVECPTGDSESMSKQHDSVDETGGSHTYNVQC</sequence>
<feature type="coiled-coil region" evidence="3">
    <location>
        <begin position="110"/>
        <end position="250"/>
    </location>
</feature>
<feature type="compositionally biased region" description="Low complexity" evidence="4">
    <location>
        <begin position="405"/>
        <end position="421"/>
    </location>
</feature>
<gene>
    <name evidence="5" type="ORF">MAR_016263</name>
</gene>
<evidence type="ECO:0000256" key="3">
    <source>
        <dbReference type="SAM" id="Coils"/>
    </source>
</evidence>
<dbReference type="InterPro" id="IPR019179">
    <property type="entry name" value="CC149"/>
</dbReference>
<dbReference type="PANTHER" id="PTHR21682">
    <property type="entry name" value="COILED-COIL DOMAIN-CONTAINING PROTEIN 149"/>
    <property type="match status" value="1"/>
</dbReference>
<comment type="similarity">
    <text evidence="1">Belongs to the CCDC149 family.</text>
</comment>
<dbReference type="Proteomes" id="UP001164746">
    <property type="component" value="Chromosome 12"/>
</dbReference>
<feature type="coiled-coil region" evidence="3">
    <location>
        <begin position="11"/>
        <end position="80"/>
    </location>
</feature>